<dbReference type="Proteomes" id="UP001202827">
    <property type="component" value="Unassembled WGS sequence"/>
</dbReference>
<feature type="region of interest" description="Disordered" evidence="1">
    <location>
        <begin position="99"/>
        <end position="129"/>
    </location>
</feature>
<feature type="compositionally biased region" description="Basic and acidic residues" evidence="1">
    <location>
        <begin position="99"/>
        <end position="115"/>
    </location>
</feature>
<organism evidence="2 3">
    <name type="scientific">Neorhizobium turbinariae</name>
    <dbReference type="NCBI Taxonomy" id="2937795"/>
    <lineage>
        <taxon>Bacteria</taxon>
        <taxon>Pseudomonadati</taxon>
        <taxon>Pseudomonadota</taxon>
        <taxon>Alphaproteobacteria</taxon>
        <taxon>Hyphomicrobiales</taxon>
        <taxon>Rhizobiaceae</taxon>
        <taxon>Rhizobium/Agrobacterium group</taxon>
        <taxon>Neorhizobium</taxon>
    </lineage>
</organism>
<dbReference type="EMBL" id="JALPRY010000004">
    <property type="protein sequence ID" value="MCK8779205.1"/>
    <property type="molecule type" value="Genomic_DNA"/>
</dbReference>
<name>A0ABT0IMV8_9HYPH</name>
<dbReference type="RefSeq" id="WP_248681987.1">
    <property type="nucleotide sequence ID" value="NZ_JALPRY010000004.1"/>
</dbReference>
<evidence type="ECO:0008006" key="4">
    <source>
        <dbReference type="Google" id="ProtNLM"/>
    </source>
</evidence>
<proteinExistence type="predicted"/>
<evidence type="ECO:0000313" key="2">
    <source>
        <dbReference type="EMBL" id="MCK8779205.1"/>
    </source>
</evidence>
<reference evidence="2 3" key="1">
    <citation type="submission" date="2022-04" db="EMBL/GenBank/DDBJ databases">
        <title>Rhizobium coralii sp. nov., isolated from coral Turbinaria peltata.</title>
        <authorList>
            <person name="Sun H."/>
        </authorList>
    </citation>
    <scope>NUCLEOTIDE SEQUENCE [LARGE SCALE GENOMIC DNA]</scope>
    <source>
        <strain evidence="2 3">NTR19</strain>
    </source>
</reference>
<gene>
    <name evidence="2" type="ORF">M0654_04325</name>
</gene>
<keyword evidence="3" id="KW-1185">Reference proteome</keyword>
<accession>A0ABT0IMV8</accession>
<sequence>MQNNDLPDRIPPVEVAEAADKGLKLRAQYRRGGTMVGVARARDLKNRKNISEQTIRRMVSYFARHKVDKRAENFGDDENPSTGYIAWLLWGGDAGQKWAEQHKKAMEKAKNEARMRRYKQPHSGSSASP</sequence>
<evidence type="ECO:0000256" key="1">
    <source>
        <dbReference type="SAM" id="MobiDB-lite"/>
    </source>
</evidence>
<evidence type="ECO:0000313" key="3">
    <source>
        <dbReference type="Proteomes" id="UP001202827"/>
    </source>
</evidence>
<comment type="caution">
    <text evidence="2">The sequence shown here is derived from an EMBL/GenBank/DDBJ whole genome shotgun (WGS) entry which is preliminary data.</text>
</comment>
<protein>
    <recommendedName>
        <fullName evidence="4">DNA-binding protein</fullName>
    </recommendedName>
</protein>